<feature type="transmembrane region" description="Helical" evidence="1">
    <location>
        <begin position="1208"/>
        <end position="1228"/>
    </location>
</feature>
<feature type="transmembrane region" description="Helical" evidence="1">
    <location>
        <begin position="769"/>
        <end position="800"/>
    </location>
</feature>
<feature type="transmembrane region" description="Helical" evidence="1">
    <location>
        <begin position="1117"/>
        <end position="1146"/>
    </location>
</feature>
<reference evidence="3" key="1">
    <citation type="submission" date="2021-01" db="UniProtKB">
        <authorList>
            <consortium name="EnsemblMetazoa"/>
        </authorList>
    </citation>
    <scope>IDENTIFICATION</scope>
</reference>
<keyword evidence="4" id="KW-1185">Reference proteome</keyword>
<feature type="chain" id="PRO_5029701207" evidence="2">
    <location>
        <begin position="21"/>
        <end position="1239"/>
    </location>
</feature>
<dbReference type="EnsemblMetazoa" id="CLYHEMT025998.1">
    <property type="protein sequence ID" value="CLYHEMP025998.1"/>
    <property type="gene ID" value="CLYHEMG025998"/>
</dbReference>
<feature type="transmembrane region" description="Helical" evidence="1">
    <location>
        <begin position="910"/>
        <end position="931"/>
    </location>
</feature>
<feature type="transmembrane region" description="Helical" evidence="1">
    <location>
        <begin position="1158"/>
        <end position="1176"/>
    </location>
</feature>
<feature type="signal peptide" evidence="2">
    <location>
        <begin position="1"/>
        <end position="20"/>
    </location>
</feature>
<dbReference type="OrthoDB" id="5967851at2759"/>
<proteinExistence type="predicted"/>
<sequence length="1239" mass="141322">MGIAMLLLSLFALSLTGVICSEVFISQSTGIDSLNCGTSQLPCKSIEFALKKDDQISVLSLMESYRSIGPIAISGNQILIRRATQVKSPITLSFNGISLFNYENTTTNSSLRFSFQNLELNNVTLFSDETVNTNVYFIINDCTIQGSKPIIKTLPNRNQTKTNDFLAIDIRNSTIDISGYIIQHSAASLLKINIQDSSILTGAIFTNTSLNLNIHNTRFEGGVTSRQQTTQAKILEISGNPQQTLINLTNIEITGNHFRKTFLHCKNSDIYIHNISLRDCKIGQLFDFTDVTSIIEGGISLIGVQSEGAYLIDTKKSIVKFTGLVNLLDSHAKLLKGQQKSHLIFDHLQVIDTVAEHILMQLAHSQMTVRELKLQRHHCTHTAVFIQNSNVTIENAEILNSKFQFGFFLFSNSRLIINRGRYLENEVSTNFWGIAGSHIALYNTEFHKNKGWQGHKLAMNNIIAAEQKSNVIFKNINITENAYFSGIKASSSNMDLNYINFVDNRAYSHGKTVIYEGETCDQSFNISIQNIFARITNQQDFEHMSAIFSIDIIHSALILDNVVIDVQSMSYPQISTLHLRFATLNTKVLQNPNNTAYIVKCPPSYNPSGIPKLQFDFYSYTLLCIPCSRGTYTLARGSESLRYIDNVDWDVETWKNNDRTFDVKDFTHVQGCTACPAGGNCTFGIKSQGNYYGQIKKETEESEEVEFIPCPSFYCCSNLQKTCQNITSCNTNRKGTLCGSCEDGFFENYFYPTCISNNECTAVKMRRFWLVYTATAFVLTILIFSIKDLSYFLAGVALYLKVKLTALQKKFMKTRSLERYKKTPGSINYNGHQIINDCLAEPEKPRRFIFSAVLQITLAFFQIVSLIKLRNQSKTSKTMTRIFDLFNLQIALDEAEIVCPFESMNVVWKYFIKNVLFIICMVMFLIIATLINQFIRLFKCKSICKSKSFEYFSPPEHQRLNFLDKLVVCYTKVLAFGYKNISLFAIISLNCVEVNSESVLYISGNIKCFQGWQYAVALLLFLWIIPFPAALVYSYKLFDRGLISEKMFLLSLCFPALSVYFFIKYRNSHDGRFIERHGLKAVLYDIFEEPYRVISVNEFGVPATMYWWNAWRLYERLIIVVLVNFFIEPLLRMCVIAPIMIFLLMLHYHVRPYKETMTLLSWLDISSFACLSFYVVDNMFRSFAYIFDIPLKNQIAKALTVLEIFEAILTPLTVICIFIVTFGFEAVYEFTRNLAKKTT</sequence>
<evidence type="ECO:0000313" key="3">
    <source>
        <dbReference type="EnsemblMetazoa" id="CLYHEMP025998.1"/>
    </source>
</evidence>
<dbReference type="SUPFAM" id="SSF51126">
    <property type="entry name" value="Pectin lyase-like"/>
    <property type="match status" value="1"/>
</dbReference>
<feature type="transmembrane region" description="Helical" evidence="1">
    <location>
        <begin position="1047"/>
        <end position="1063"/>
    </location>
</feature>
<protein>
    <submittedName>
        <fullName evidence="3">Uncharacterized protein</fullName>
    </submittedName>
</protein>
<evidence type="ECO:0000256" key="2">
    <source>
        <dbReference type="SAM" id="SignalP"/>
    </source>
</evidence>
<evidence type="ECO:0000256" key="1">
    <source>
        <dbReference type="SAM" id="Phobius"/>
    </source>
</evidence>
<keyword evidence="1" id="KW-1133">Transmembrane helix</keyword>
<name>A0A7M5XMC6_9CNID</name>
<dbReference type="InterPro" id="IPR011050">
    <property type="entry name" value="Pectin_lyase_fold/virulence"/>
</dbReference>
<evidence type="ECO:0000313" key="4">
    <source>
        <dbReference type="Proteomes" id="UP000594262"/>
    </source>
</evidence>
<dbReference type="AlphaFoldDB" id="A0A7M5XMC6"/>
<accession>A0A7M5XMC6</accession>
<feature type="transmembrane region" description="Helical" evidence="1">
    <location>
        <begin position="1014"/>
        <end position="1035"/>
    </location>
</feature>
<dbReference type="Proteomes" id="UP000594262">
    <property type="component" value="Unplaced"/>
</dbReference>
<keyword evidence="1" id="KW-0472">Membrane</keyword>
<feature type="transmembrane region" description="Helical" evidence="1">
    <location>
        <begin position="848"/>
        <end position="867"/>
    </location>
</feature>
<organism evidence="3 4">
    <name type="scientific">Clytia hemisphaerica</name>
    <dbReference type="NCBI Taxonomy" id="252671"/>
    <lineage>
        <taxon>Eukaryota</taxon>
        <taxon>Metazoa</taxon>
        <taxon>Cnidaria</taxon>
        <taxon>Hydrozoa</taxon>
        <taxon>Hydroidolina</taxon>
        <taxon>Leptothecata</taxon>
        <taxon>Obeliida</taxon>
        <taxon>Clytiidae</taxon>
        <taxon>Clytia</taxon>
    </lineage>
</organism>
<keyword evidence="2" id="KW-0732">Signal</keyword>
<keyword evidence="1" id="KW-0812">Transmembrane</keyword>